<proteinExistence type="predicted"/>
<comment type="caution">
    <text evidence="2">The sequence shown here is derived from an EMBL/GenBank/DDBJ whole genome shotgun (WGS) entry which is preliminary data.</text>
</comment>
<organism evidence="2">
    <name type="scientific">candidate division WWE3 bacterium</name>
    <dbReference type="NCBI Taxonomy" id="2053526"/>
    <lineage>
        <taxon>Bacteria</taxon>
        <taxon>Katanobacteria</taxon>
    </lineage>
</organism>
<protein>
    <submittedName>
        <fullName evidence="2">Uncharacterized protein</fullName>
    </submittedName>
</protein>
<reference evidence="2" key="1">
    <citation type="journal article" date="2020" name="mSystems">
        <title>Genome- and Community-Level Interaction Insights into Carbon Utilization and Element Cycling Functions of Hydrothermarchaeota in Hydrothermal Sediment.</title>
        <authorList>
            <person name="Zhou Z."/>
            <person name="Liu Y."/>
            <person name="Xu W."/>
            <person name="Pan J."/>
            <person name="Luo Z.H."/>
            <person name="Li M."/>
        </authorList>
    </citation>
    <scope>NUCLEOTIDE SEQUENCE [LARGE SCALE GENOMIC DNA]</scope>
    <source>
        <strain evidence="2">SpSt-417</strain>
    </source>
</reference>
<gene>
    <name evidence="2" type="ORF">ENR63_02505</name>
</gene>
<dbReference type="AlphaFoldDB" id="A0A7C4TJA0"/>
<keyword evidence="1" id="KW-0472">Membrane</keyword>
<evidence type="ECO:0000256" key="1">
    <source>
        <dbReference type="SAM" id="Phobius"/>
    </source>
</evidence>
<dbReference type="EMBL" id="DSRT01000133">
    <property type="protein sequence ID" value="HGW29769.1"/>
    <property type="molecule type" value="Genomic_DNA"/>
</dbReference>
<sequence length="161" mass="18558">MNEKKERKRNKRIKNSTLAVTVFFTLIVAILAISFITEHKNENPPKPSSREYFKVENASAWAEAFDSSQNVLKVKAIGFYITPIKGNATDVFIDPGGQIDPIDYYFKQINCNQTEPVDIQYANPTYPLAYKEGELYTITIKIWCAETDWNDKEVTVYFSWP</sequence>
<accession>A0A7C4TJA0</accession>
<keyword evidence="1" id="KW-0812">Transmembrane</keyword>
<evidence type="ECO:0000313" key="2">
    <source>
        <dbReference type="EMBL" id="HGW29769.1"/>
    </source>
</evidence>
<keyword evidence="1" id="KW-1133">Transmembrane helix</keyword>
<name>A0A7C4TJA0_UNCKA</name>
<feature type="transmembrane region" description="Helical" evidence="1">
    <location>
        <begin position="16"/>
        <end position="36"/>
    </location>
</feature>